<evidence type="ECO:0000259" key="2">
    <source>
        <dbReference type="Pfam" id="PF12695"/>
    </source>
</evidence>
<dbReference type="EMBL" id="FOGV01000021">
    <property type="protein sequence ID" value="SES21948.1"/>
    <property type="molecule type" value="Genomic_DNA"/>
</dbReference>
<feature type="transmembrane region" description="Helical" evidence="1">
    <location>
        <begin position="6"/>
        <end position="25"/>
    </location>
</feature>
<dbReference type="Gene3D" id="3.40.50.1820">
    <property type="entry name" value="alpha/beta hydrolase"/>
    <property type="match status" value="1"/>
</dbReference>
<reference evidence="4" key="1">
    <citation type="submission" date="2016-10" db="EMBL/GenBank/DDBJ databases">
        <authorList>
            <person name="de Groot N.N."/>
        </authorList>
    </citation>
    <scope>NUCLEOTIDE SEQUENCE [LARGE SCALE GENOMIC DNA]</scope>
    <source>
        <strain evidence="4">10nlg</strain>
    </source>
</reference>
<evidence type="ECO:0000313" key="4">
    <source>
        <dbReference type="Proteomes" id="UP000199318"/>
    </source>
</evidence>
<keyword evidence="4" id="KW-1185">Reference proteome</keyword>
<sequence length="240" mass="26749">MKIVKISAITLAILIIVLFGGFWIWSQMTYEASDELNRFVGDDELNREDGVRFFPDSSNGTGVIIYPGARVDPEAYSLIGTSLAEEGFTVFIPEMRFNLAFFEIGKADAFIEEFTEIEQWVIGGHSLGGVAAASYAYDKDVDGLFFYASYPQDSTDFSEQNLPMLSIYAERDGLTTLEDIDETSELFSDEAIFKEIEGGNHAQFGVYGDQSGDRAATISVKEQQEEIIAATLRWLEEDVQ</sequence>
<evidence type="ECO:0000256" key="1">
    <source>
        <dbReference type="SAM" id="Phobius"/>
    </source>
</evidence>
<dbReference type="GO" id="GO:0016787">
    <property type="term" value="F:hydrolase activity"/>
    <property type="evidence" value="ECO:0007669"/>
    <property type="project" value="UniProtKB-KW"/>
</dbReference>
<accession>A0A1H9VK79</accession>
<dbReference type="STRING" id="1464123.SAMN05444126_12128"/>
<proteinExistence type="predicted"/>
<dbReference type="Proteomes" id="UP000199318">
    <property type="component" value="Unassembled WGS sequence"/>
</dbReference>
<feature type="domain" description="Alpha/beta hydrolase fold-5" evidence="2">
    <location>
        <begin position="62"/>
        <end position="225"/>
    </location>
</feature>
<organism evidence="3 4">
    <name type="scientific">Salisediminibacterium halotolerans</name>
    <dbReference type="NCBI Taxonomy" id="517425"/>
    <lineage>
        <taxon>Bacteria</taxon>
        <taxon>Bacillati</taxon>
        <taxon>Bacillota</taxon>
        <taxon>Bacilli</taxon>
        <taxon>Bacillales</taxon>
        <taxon>Bacillaceae</taxon>
        <taxon>Salisediminibacterium</taxon>
    </lineage>
</organism>
<keyword evidence="1" id="KW-0812">Transmembrane</keyword>
<dbReference type="InterPro" id="IPR029059">
    <property type="entry name" value="AB_hydrolase_5"/>
</dbReference>
<keyword evidence="1" id="KW-0472">Membrane</keyword>
<protein>
    <submittedName>
        <fullName evidence="3">Alpha/beta hydrolase family protein</fullName>
    </submittedName>
</protein>
<dbReference type="Pfam" id="PF12695">
    <property type="entry name" value="Abhydrolase_5"/>
    <property type="match status" value="1"/>
</dbReference>
<comment type="caution">
    <text evidence="3">The sequence shown here is derived from an EMBL/GenBank/DDBJ whole genome shotgun (WGS) entry which is preliminary data.</text>
</comment>
<dbReference type="RefSeq" id="WP_245729836.1">
    <property type="nucleotide sequence ID" value="NZ_FOGV01000021.1"/>
</dbReference>
<keyword evidence="1" id="KW-1133">Transmembrane helix</keyword>
<dbReference type="InterPro" id="IPR029058">
    <property type="entry name" value="AB_hydrolase_fold"/>
</dbReference>
<evidence type="ECO:0000313" key="3">
    <source>
        <dbReference type="EMBL" id="SES21948.1"/>
    </source>
</evidence>
<dbReference type="AlphaFoldDB" id="A0A1H9VK79"/>
<name>A0A1H9VK79_9BACI</name>
<dbReference type="SUPFAM" id="SSF53474">
    <property type="entry name" value="alpha/beta-Hydrolases"/>
    <property type="match status" value="1"/>
</dbReference>
<gene>
    <name evidence="3" type="ORF">SAMN05444126_12128</name>
</gene>
<keyword evidence="3" id="KW-0378">Hydrolase</keyword>